<comment type="caution">
    <text evidence="2">The sequence shown here is derived from an EMBL/GenBank/DDBJ whole genome shotgun (WGS) entry which is preliminary data.</text>
</comment>
<organism evidence="2 3">
    <name type="scientific">Clarias magur</name>
    <name type="common">Asian catfish</name>
    <name type="synonym">Macropteronotus magur</name>
    <dbReference type="NCBI Taxonomy" id="1594786"/>
    <lineage>
        <taxon>Eukaryota</taxon>
        <taxon>Metazoa</taxon>
        <taxon>Chordata</taxon>
        <taxon>Craniata</taxon>
        <taxon>Vertebrata</taxon>
        <taxon>Euteleostomi</taxon>
        <taxon>Actinopterygii</taxon>
        <taxon>Neopterygii</taxon>
        <taxon>Teleostei</taxon>
        <taxon>Ostariophysi</taxon>
        <taxon>Siluriformes</taxon>
        <taxon>Clariidae</taxon>
        <taxon>Clarias</taxon>
    </lineage>
</organism>
<evidence type="ECO:0000313" key="3">
    <source>
        <dbReference type="Proteomes" id="UP000727407"/>
    </source>
</evidence>
<feature type="compositionally biased region" description="Polar residues" evidence="1">
    <location>
        <begin position="62"/>
        <end position="76"/>
    </location>
</feature>
<reference evidence="2" key="1">
    <citation type="submission" date="2020-07" db="EMBL/GenBank/DDBJ databases">
        <title>Clarias magur genome sequencing, assembly and annotation.</title>
        <authorList>
            <person name="Kushwaha B."/>
            <person name="Kumar R."/>
            <person name="Das P."/>
            <person name="Joshi C.G."/>
            <person name="Kumar D."/>
            <person name="Nagpure N.S."/>
            <person name="Pandey M."/>
            <person name="Agarwal S."/>
            <person name="Srivastava S."/>
            <person name="Singh M."/>
            <person name="Sahoo L."/>
            <person name="Jayasankar P."/>
            <person name="Meher P.K."/>
            <person name="Koringa P.G."/>
            <person name="Iquebal M.A."/>
            <person name="Das S.P."/>
            <person name="Bit A."/>
            <person name="Patnaik S."/>
            <person name="Patel N."/>
            <person name="Shah T.M."/>
            <person name="Hinsu A."/>
            <person name="Jena J.K."/>
        </authorList>
    </citation>
    <scope>NUCLEOTIDE SEQUENCE</scope>
    <source>
        <strain evidence="2">CIFAMagur01</strain>
        <tissue evidence="2">Testis</tissue>
    </source>
</reference>
<dbReference type="Proteomes" id="UP000727407">
    <property type="component" value="Unassembled WGS sequence"/>
</dbReference>
<protein>
    <submittedName>
        <fullName evidence="2">Melanoma-associated antigen B4</fullName>
    </submittedName>
</protein>
<dbReference type="EMBL" id="QNUK01000047">
    <property type="protein sequence ID" value="KAF5905242.1"/>
    <property type="molecule type" value="Genomic_DNA"/>
</dbReference>
<feature type="region of interest" description="Disordered" evidence="1">
    <location>
        <begin position="1"/>
        <end position="50"/>
    </location>
</feature>
<name>A0A8J4UT43_CLAMG</name>
<proteinExistence type="predicted"/>
<evidence type="ECO:0000313" key="2">
    <source>
        <dbReference type="EMBL" id="KAF5905242.1"/>
    </source>
</evidence>
<feature type="region of interest" description="Disordered" evidence="1">
    <location>
        <begin position="62"/>
        <end position="90"/>
    </location>
</feature>
<keyword evidence="3" id="KW-1185">Reference proteome</keyword>
<sequence>MMKRKSMQCMHSGEQKQWRQKGRVVYTEKTGRRRGPCQEQQGPQHERETCTRLPRAAANPSTRITMCPTSTNSQNVSRTAGGRRAASRKP</sequence>
<dbReference type="AlphaFoldDB" id="A0A8J4UT43"/>
<gene>
    <name evidence="2" type="ORF">DAT39_005036</name>
</gene>
<evidence type="ECO:0000256" key="1">
    <source>
        <dbReference type="SAM" id="MobiDB-lite"/>
    </source>
</evidence>
<accession>A0A8J4UT43</accession>